<evidence type="ECO:0000256" key="14">
    <source>
        <dbReference type="SAM" id="Phobius"/>
    </source>
</evidence>
<comment type="subcellular location">
    <subcellularLocation>
        <location evidence="2">Cell membrane</location>
        <topology evidence="2">Multi-pass membrane protein</topology>
    </subcellularLocation>
</comment>
<dbReference type="InterPro" id="IPR003594">
    <property type="entry name" value="HATPase_dom"/>
</dbReference>
<comment type="caution">
    <text evidence="16">The sequence shown here is derived from an EMBL/GenBank/DDBJ whole genome shotgun (WGS) entry which is preliminary data.</text>
</comment>
<feature type="transmembrane region" description="Helical" evidence="14">
    <location>
        <begin position="20"/>
        <end position="40"/>
    </location>
</feature>
<dbReference type="PROSITE" id="PS50109">
    <property type="entry name" value="HIS_KIN"/>
    <property type="match status" value="1"/>
</dbReference>
<evidence type="ECO:0000259" key="15">
    <source>
        <dbReference type="PROSITE" id="PS50109"/>
    </source>
</evidence>
<sequence>MKSKPSNYIKFTSIFTKSAILLFTIVFLIDMILMMIITNYRPTLTQNPVQFTNSISKYIELTNSKPYINKEGKEVLQKQGAWLQIVDDKLIEVYDYKKPKNVPTKYSPIQFIHVYKYDTVNSTLFIGEKTFDDGRKLSYFVGFPISKIAKYNVEYNPHNIRWIIGGGILLILAVNLIVILIFGYAHFARKVGKPLEKVLGHIERLSNGNYEEYEDEKGIYKYVFKNLNTLSKILMENKIKKKKMDKLRDEWIASISHDMKTPLSSIKGFAEILKDDSYEFEKDEIKEYTNIIYEKSLYMEELISDLNFSYKLRNNCVALKRESINFNEWLKEIIYELHSTPEFKDRNISFYSDYEAITVNIDELMMKRAFTNLITNFLMYNDNKSNIQVKVDKKDDFIKIVIRDNGKGIAEKDIDHIFERYYRGTNTTSNSKGSGLGMAIANDIIKLHGGFCKIESKEGIGTTLMVTLCD</sequence>
<dbReference type="EC" id="2.7.13.3" evidence="3"/>
<dbReference type="InterPro" id="IPR050398">
    <property type="entry name" value="HssS/ArlS-like"/>
</dbReference>
<evidence type="ECO:0000313" key="17">
    <source>
        <dbReference type="Proteomes" id="UP001623592"/>
    </source>
</evidence>
<evidence type="ECO:0000256" key="7">
    <source>
        <dbReference type="ARBA" id="ARBA00022692"/>
    </source>
</evidence>
<feature type="transmembrane region" description="Helical" evidence="14">
    <location>
        <begin position="162"/>
        <end position="187"/>
    </location>
</feature>
<dbReference type="InterPro" id="IPR005467">
    <property type="entry name" value="His_kinase_dom"/>
</dbReference>
<reference evidence="16 17" key="1">
    <citation type="submission" date="2024-11" db="EMBL/GenBank/DDBJ databases">
        <authorList>
            <person name="Heng Y.C."/>
            <person name="Lim A.C.H."/>
            <person name="Lee J.K.Y."/>
            <person name="Kittelmann S."/>
        </authorList>
    </citation>
    <scope>NUCLEOTIDE SEQUENCE [LARGE SCALE GENOMIC DNA]</scope>
    <source>
        <strain evidence="16 17">WILCCON 0114</strain>
    </source>
</reference>
<dbReference type="Gene3D" id="3.30.565.10">
    <property type="entry name" value="Histidine kinase-like ATPase, C-terminal domain"/>
    <property type="match status" value="1"/>
</dbReference>
<evidence type="ECO:0000256" key="8">
    <source>
        <dbReference type="ARBA" id="ARBA00022741"/>
    </source>
</evidence>
<dbReference type="RefSeq" id="WP_406789919.1">
    <property type="nucleotide sequence ID" value="NZ_JBJIAA010000030.1"/>
</dbReference>
<evidence type="ECO:0000256" key="3">
    <source>
        <dbReference type="ARBA" id="ARBA00012438"/>
    </source>
</evidence>
<evidence type="ECO:0000256" key="6">
    <source>
        <dbReference type="ARBA" id="ARBA00022679"/>
    </source>
</evidence>
<dbReference type="Proteomes" id="UP001623592">
    <property type="component" value="Unassembled WGS sequence"/>
</dbReference>
<dbReference type="CDD" id="cd00082">
    <property type="entry name" value="HisKA"/>
    <property type="match status" value="1"/>
</dbReference>
<evidence type="ECO:0000256" key="11">
    <source>
        <dbReference type="ARBA" id="ARBA00022989"/>
    </source>
</evidence>
<keyword evidence="5" id="KW-0597">Phosphoprotein</keyword>
<keyword evidence="9 16" id="KW-0418">Kinase</keyword>
<dbReference type="EMBL" id="JBJIAA010000030">
    <property type="protein sequence ID" value="MFL0253249.1"/>
    <property type="molecule type" value="Genomic_DNA"/>
</dbReference>
<keyword evidence="4" id="KW-1003">Cell membrane</keyword>
<dbReference type="InterPro" id="IPR036097">
    <property type="entry name" value="HisK_dim/P_sf"/>
</dbReference>
<keyword evidence="6" id="KW-0808">Transferase</keyword>
<dbReference type="CDD" id="cd00075">
    <property type="entry name" value="HATPase"/>
    <property type="match status" value="1"/>
</dbReference>
<evidence type="ECO:0000256" key="5">
    <source>
        <dbReference type="ARBA" id="ARBA00022553"/>
    </source>
</evidence>
<dbReference type="Pfam" id="PF02518">
    <property type="entry name" value="HATPase_c"/>
    <property type="match status" value="1"/>
</dbReference>
<comment type="catalytic activity">
    <reaction evidence="1">
        <text>ATP + protein L-histidine = ADP + protein N-phospho-L-histidine.</text>
        <dbReference type="EC" id="2.7.13.3"/>
    </reaction>
</comment>
<dbReference type="SUPFAM" id="SSF55874">
    <property type="entry name" value="ATPase domain of HSP90 chaperone/DNA topoisomerase II/histidine kinase"/>
    <property type="match status" value="1"/>
</dbReference>
<dbReference type="SMART" id="SM00387">
    <property type="entry name" value="HATPase_c"/>
    <property type="match status" value="1"/>
</dbReference>
<protein>
    <recommendedName>
        <fullName evidence="3">histidine kinase</fullName>
        <ecNumber evidence="3">2.7.13.3</ecNumber>
    </recommendedName>
</protein>
<dbReference type="SUPFAM" id="SSF47384">
    <property type="entry name" value="Homodimeric domain of signal transducing histidine kinase"/>
    <property type="match status" value="1"/>
</dbReference>
<accession>A0ABW8TKY7</accession>
<dbReference type="SMART" id="SM00388">
    <property type="entry name" value="HisKA"/>
    <property type="match status" value="1"/>
</dbReference>
<dbReference type="Pfam" id="PF00512">
    <property type="entry name" value="HisKA"/>
    <property type="match status" value="1"/>
</dbReference>
<dbReference type="InterPro" id="IPR004358">
    <property type="entry name" value="Sig_transdc_His_kin-like_C"/>
</dbReference>
<dbReference type="GO" id="GO:0016301">
    <property type="term" value="F:kinase activity"/>
    <property type="evidence" value="ECO:0007669"/>
    <property type="project" value="UniProtKB-KW"/>
</dbReference>
<dbReference type="PRINTS" id="PR00344">
    <property type="entry name" value="BCTRLSENSOR"/>
</dbReference>
<keyword evidence="13 14" id="KW-0472">Membrane</keyword>
<organism evidence="16 17">
    <name type="scientific">Clostridium neuense</name>
    <dbReference type="NCBI Taxonomy" id="1728934"/>
    <lineage>
        <taxon>Bacteria</taxon>
        <taxon>Bacillati</taxon>
        <taxon>Bacillota</taxon>
        <taxon>Clostridia</taxon>
        <taxon>Eubacteriales</taxon>
        <taxon>Clostridiaceae</taxon>
        <taxon>Clostridium</taxon>
    </lineage>
</organism>
<proteinExistence type="predicted"/>
<keyword evidence="12" id="KW-0902">Two-component regulatory system</keyword>
<dbReference type="PANTHER" id="PTHR45528">
    <property type="entry name" value="SENSOR HISTIDINE KINASE CPXA"/>
    <property type="match status" value="1"/>
</dbReference>
<dbReference type="InterPro" id="IPR036890">
    <property type="entry name" value="HATPase_C_sf"/>
</dbReference>
<evidence type="ECO:0000256" key="1">
    <source>
        <dbReference type="ARBA" id="ARBA00000085"/>
    </source>
</evidence>
<feature type="domain" description="Histidine kinase" evidence="15">
    <location>
        <begin position="254"/>
        <end position="470"/>
    </location>
</feature>
<evidence type="ECO:0000256" key="13">
    <source>
        <dbReference type="ARBA" id="ARBA00023136"/>
    </source>
</evidence>
<keyword evidence="10" id="KW-0067">ATP-binding</keyword>
<evidence type="ECO:0000256" key="9">
    <source>
        <dbReference type="ARBA" id="ARBA00022777"/>
    </source>
</evidence>
<evidence type="ECO:0000313" key="16">
    <source>
        <dbReference type="EMBL" id="MFL0253249.1"/>
    </source>
</evidence>
<evidence type="ECO:0000256" key="4">
    <source>
        <dbReference type="ARBA" id="ARBA00022475"/>
    </source>
</evidence>
<name>A0ABW8TKY7_9CLOT</name>
<evidence type="ECO:0000256" key="12">
    <source>
        <dbReference type="ARBA" id="ARBA00023012"/>
    </source>
</evidence>
<keyword evidence="11 14" id="KW-1133">Transmembrane helix</keyword>
<keyword evidence="17" id="KW-1185">Reference proteome</keyword>
<evidence type="ECO:0000256" key="10">
    <source>
        <dbReference type="ARBA" id="ARBA00022840"/>
    </source>
</evidence>
<keyword evidence="7 14" id="KW-0812">Transmembrane</keyword>
<evidence type="ECO:0000256" key="2">
    <source>
        <dbReference type="ARBA" id="ARBA00004651"/>
    </source>
</evidence>
<dbReference type="PANTHER" id="PTHR45528:SF1">
    <property type="entry name" value="SENSOR HISTIDINE KINASE CPXA"/>
    <property type="match status" value="1"/>
</dbReference>
<dbReference type="InterPro" id="IPR003661">
    <property type="entry name" value="HisK_dim/P_dom"/>
</dbReference>
<gene>
    <name evidence="16" type="ORF">ACJDT4_22845</name>
</gene>
<dbReference type="Gene3D" id="1.10.287.130">
    <property type="match status" value="1"/>
</dbReference>
<keyword evidence="8" id="KW-0547">Nucleotide-binding</keyword>